<sequence>MESSAQIKREPPEIHRAGMVPSRSCPSITHGPGLSSIPRTRRRAVHISIMESLESLRDSAHSTPVCSSSHGDAFLPHVRSSRADSNERVAVGEAIAKCRINIKVAWKGLFLQREENSSWKPLLTWKPFPRSRETATGSGRSQWRSFMINMKSH</sequence>
<name>A0ABN9Z3V7_PIPNA</name>
<dbReference type="EMBL" id="OY882858">
    <property type="protein sequence ID" value="CAK6432298.1"/>
    <property type="molecule type" value="Genomic_DNA"/>
</dbReference>
<evidence type="ECO:0000256" key="1">
    <source>
        <dbReference type="SAM" id="MobiDB-lite"/>
    </source>
</evidence>
<organism evidence="2 3">
    <name type="scientific">Pipistrellus nathusii</name>
    <name type="common">Nathusius' pipistrelle</name>
    <dbReference type="NCBI Taxonomy" id="59473"/>
    <lineage>
        <taxon>Eukaryota</taxon>
        <taxon>Metazoa</taxon>
        <taxon>Chordata</taxon>
        <taxon>Craniata</taxon>
        <taxon>Vertebrata</taxon>
        <taxon>Euteleostomi</taxon>
        <taxon>Mammalia</taxon>
        <taxon>Eutheria</taxon>
        <taxon>Laurasiatheria</taxon>
        <taxon>Chiroptera</taxon>
        <taxon>Yangochiroptera</taxon>
        <taxon>Vespertilionidae</taxon>
        <taxon>Pipistrellus</taxon>
    </lineage>
</organism>
<accession>A0ABN9Z3V7</accession>
<evidence type="ECO:0000313" key="2">
    <source>
        <dbReference type="EMBL" id="CAK6432298.1"/>
    </source>
</evidence>
<dbReference type="Proteomes" id="UP001314169">
    <property type="component" value="Chromosome 1"/>
</dbReference>
<keyword evidence="3" id="KW-1185">Reference proteome</keyword>
<evidence type="ECO:0000313" key="3">
    <source>
        <dbReference type="Proteomes" id="UP001314169"/>
    </source>
</evidence>
<proteinExistence type="predicted"/>
<reference evidence="2" key="1">
    <citation type="submission" date="2023-12" db="EMBL/GenBank/DDBJ databases">
        <authorList>
            <person name="Brown T."/>
        </authorList>
    </citation>
    <scope>NUCLEOTIDE SEQUENCE</scope>
</reference>
<gene>
    <name evidence="2" type="ORF">MPIPNATIZW_LOCUS604</name>
</gene>
<protein>
    <submittedName>
        <fullName evidence="2">Uncharacterized protein</fullName>
    </submittedName>
</protein>
<feature type="region of interest" description="Disordered" evidence="1">
    <location>
        <begin position="17"/>
        <end position="37"/>
    </location>
</feature>